<gene>
    <name evidence="1" type="ORF">HK439_01300</name>
</gene>
<dbReference type="EMBL" id="JABFCZ010000002">
    <property type="protein sequence ID" value="MBD1544884.1"/>
    <property type="molecule type" value="Genomic_DNA"/>
</dbReference>
<dbReference type="Proteomes" id="UP000598467">
    <property type="component" value="Unassembled WGS sequence"/>
</dbReference>
<evidence type="ECO:0000313" key="2">
    <source>
        <dbReference type="Proteomes" id="UP000598467"/>
    </source>
</evidence>
<dbReference type="AlphaFoldDB" id="A0A926S8F9"/>
<protein>
    <submittedName>
        <fullName evidence="1">Uncharacterized protein</fullName>
    </submittedName>
</protein>
<dbReference type="RefSeq" id="WP_190289565.1">
    <property type="nucleotide sequence ID" value="NZ_JABFCZ010000002.1"/>
</dbReference>
<accession>A0A926S8F9</accession>
<comment type="caution">
    <text evidence="1">The sequence shown here is derived from an EMBL/GenBank/DDBJ whole genome shotgun (WGS) entry which is preliminary data.</text>
</comment>
<organism evidence="1 2">
    <name type="scientific">Roseibium aggregatum</name>
    <dbReference type="NCBI Taxonomy" id="187304"/>
    <lineage>
        <taxon>Bacteria</taxon>
        <taxon>Pseudomonadati</taxon>
        <taxon>Pseudomonadota</taxon>
        <taxon>Alphaproteobacteria</taxon>
        <taxon>Hyphomicrobiales</taxon>
        <taxon>Stappiaceae</taxon>
        <taxon>Roseibium</taxon>
    </lineage>
</organism>
<evidence type="ECO:0000313" key="1">
    <source>
        <dbReference type="EMBL" id="MBD1544884.1"/>
    </source>
</evidence>
<proteinExistence type="predicted"/>
<sequence length="247" mass="25544">MTIGVLTAGRAQIAGDGVTDRVDLDFQFIDQNNLEVIHVDGSGNRTEWIYGLSPGAWSYTGGNFATGTVHFTAADLQGGEQLIVSLTSSYNQPYAFDGGEIDPAVIEKALDRSAVDMQSVANRALFEKDGVYDVSGTPVTGLPDPGGPEDAVNKRTLDAVTPTLDGLAASAAASAAEAAAYAALADTALSDTTDEAAAAKTEADRAATLAAGMDAYRDAFLSYGYLADWGTITEAPGDILDYGDITA</sequence>
<name>A0A926S8F9_9HYPH</name>
<reference evidence="1" key="1">
    <citation type="submission" date="2020-05" db="EMBL/GenBank/DDBJ databases">
        <title>Identification of trans-AT polyketide cluster in two marine bacteria, producers of a novel glutaramide-containing polyketide sesbanimide D and analogs.</title>
        <authorList>
            <person name="Kacar D."/>
            <person name="Rodriguez P."/>
            <person name="Canedo L."/>
            <person name="Gonzalez E."/>
            <person name="Galan B."/>
            <person name="De La Calle F."/>
            <person name="Garcia J.L."/>
        </authorList>
    </citation>
    <scope>NUCLEOTIDE SEQUENCE</scope>
    <source>
        <strain evidence="1">PHM038</strain>
    </source>
</reference>